<keyword evidence="7 18" id="KW-0820">tRNA-binding</keyword>
<name>A0A7I4YU70_HAECO</name>
<keyword evidence="8 18" id="KW-0808">Transferase</keyword>
<reference evidence="22" key="1">
    <citation type="submission" date="2020-12" db="UniProtKB">
        <authorList>
            <consortium name="WormBaseParasite"/>
        </authorList>
    </citation>
    <scope>IDENTIFICATION</scope>
    <source>
        <strain evidence="22">MHco3</strain>
    </source>
</reference>
<evidence type="ECO:0000313" key="21">
    <source>
        <dbReference type="Proteomes" id="UP000025227"/>
    </source>
</evidence>
<feature type="binding site" evidence="19">
    <location>
        <position position="337"/>
    </location>
    <ligand>
        <name>substrate</name>
    </ligand>
</feature>
<evidence type="ECO:0000256" key="11">
    <source>
        <dbReference type="ARBA" id="ARBA00022917"/>
    </source>
</evidence>
<keyword evidence="11 18" id="KW-0648">Protein biosynthesis</keyword>
<evidence type="ECO:0000256" key="10">
    <source>
        <dbReference type="ARBA" id="ARBA00022898"/>
    </source>
</evidence>
<comment type="subcellular location">
    <subcellularLocation>
        <location evidence="18">Cytoplasm</location>
    </subcellularLocation>
</comment>
<feature type="site" description="May act as a substrate filter by repelling compounds with a negatively charged alpha-carboxylate" evidence="20">
    <location>
        <position position="99"/>
    </location>
</feature>
<dbReference type="GO" id="GO:0098621">
    <property type="term" value="F:O-phosphoseryl-tRNA(Sec) selenium transferase activity"/>
    <property type="evidence" value="ECO:0007669"/>
    <property type="project" value="UniProtKB-EC"/>
</dbReference>
<keyword evidence="18" id="KW-0963">Cytoplasm</keyword>
<dbReference type="Pfam" id="PF05889">
    <property type="entry name" value="SepSecS"/>
    <property type="match status" value="1"/>
</dbReference>
<comment type="cofactor">
    <cofactor evidence="1 18 20">
        <name>pyridoxal 5'-phosphate</name>
        <dbReference type="ChEBI" id="CHEBI:597326"/>
    </cofactor>
</comment>
<dbReference type="InterPro" id="IPR015424">
    <property type="entry name" value="PyrdxlP-dep_Trfase"/>
</dbReference>
<evidence type="ECO:0000256" key="15">
    <source>
        <dbReference type="ARBA" id="ARBA00032048"/>
    </source>
</evidence>
<evidence type="ECO:0000256" key="1">
    <source>
        <dbReference type="ARBA" id="ARBA00001933"/>
    </source>
</evidence>
<dbReference type="InterPro" id="IPR008829">
    <property type="entry name" value="SepSecS/SepCysS"/>
</dbReference>
<evidence type="ECO:0000256" key="4">
    <source>
        <dbReference type="ARBA" id="ARBA00007037"/>
    </source>
</evidence>
<comment type="pathway">
    <text evidence="3 18">Aminoacyl-tRNA biosynthesis; selenocysteinyl-tRNA(Sec) biosynthesis; selenocysteinyl-tRNA(Sec) from L-seryl-tRNA(Sec) (archaeal/eukaryal route): step 2/2.</text>
</comment>
<comment type="similarity">
    <text evidence="4 18">Belongs to the SepSecS family.</text>
</comment>
<evidence type="ECO:0000256" key="8">
    <source>
        <dbReference type="ARBA" id="ARBA00022679"/>
    </source>
</evidence>
<dbReference type="Gene3D" id="3.40.640.10">
    <property type="entry name" value="Type I PLP-dependent aspartate aminotransferase-like (Major domain)"/>
    <property type="match status" value="1"/>
</dbReference>
<feature type="binding site" evidence="19">
    <location>
        <position position="122"/>
    </location>
    <ligand>
        <name>substrate</name>
    </ligand>
</feature>
<dbReference type="SUPFAM" id="SSF53383">
    <property type="entry name" value="PLP-dependent transferases"/>
    <property type="match status" value="1"/>
</dbReference>
<accession>A0A7I4YU70</accession>
<dbReference type="UniPathway" id="UPA00906">
    <property type="reaction ID" value="UER00898"/>
</dbReference>
<keyword evidence="9 18" id="KW-0694">RNA-binding</keyword>
<evidence type="ECO:0000256" key="20">
    <source>
        <dbReference type="PIRSR" id="PIRSR017689-50"/>
    </source>
</evidence>
<evidence type="ECO:0000256" key="12">
    <source>
        <dbReference type="ARBA" id="ARBA00023266"/>
    </source>
</evidence>
<dbReference type="AlphaFoldDB" id="A0A7I4YU70"/>
<sequence length="509" mass="55854">MDLLSSRLDTPFNSSGVRISNSGAARCASCTMRASFGSGEAAYSRMVSKSSTKLLNSLWDKKQIPEEGWPDHALELFLSWLACHDTNNRVDMASIGAGEREGRVACPLVRRLHCSLTHGIGRSGNIADIQPKALGSSMLACLANELALHAIQEIGITSCRAALVVPICTGMALSLCMGSWRRLRPEAKYVLWLRVDQKSCFKSIYHAGFEPIILDPIRDGDALVTDVDTVNRILEQRAEQILCVMSTTSCFAPRSPDSLEAISGLCQLYQVPHLVNNAYGLQSEECVRRINASRAAGRIDAFVQSLDKNFQVPVGGAIIGTFKQSAIKTIAQFYPGRASCVPSRDLVLTLLHQGRRGLLESYDAQRRLFQKMKRRLILFAADIGEFVYDVEDNQISLALTLSSIPREKQSLFGSVLFNRGITGARAVVSTNEVTIIEGCEFLNFGSHSNEQHGGYLNVACGVGMTEGEMEELFNRIASAYAKFTRRNGYFMPGVGSNRSTPDDDEDESE</sequence>
<feature type="binding site" evidence="19">
    <location>
        <position position="130"/>
    </location>
    <ligand>
        <name>substrate</name>
    </ligand>
</feature>
<comment type="subunit">
    <text evidence="13">Homotetramer formed by a catalytic dimer and a non-catalytic dimer serving as a binding platform that orients tRNASec for catalysis. Each tetramer binds the CCA ends of two tRNAs which point to the active sites of the catalytic dimer.</text>
</comment>
<evidence type="ECO:0000256" key="6">
    <source>
        <dbReference type="ARBA" id="ARBA00021963"/>
    </source>
</evidence>
<dbReference type="OMA" id="MSHANDY"/>
<evidence type="ECO:0000256" key="2">
    <source>
        <dbReference type="ARBA" id="ARBA00002552"/>
    </source>
</evidence>
<evidence type="ECO:0000256" key="19">
    <source>
        <dbReference type="PIRSR" id="PIRSR017689-1"/>
    </source>
</evidence>
<dbReference type="OrthoDB" id="10263545at2759"/>
<keyword evidence="12 18" id="KW-0711">Selenium</keyword>
<evidence type="ECO:0000256" key="9">
    <source>
        <dbReference type="ARBA" id="ARBA00022884"/>
    </source>
</evidence>
<feature type="binding site" evidence="19">
    <location>
        <position position="123"/>
    </location>
    <ligand>
        <name>substrate</name>
    </ligand>
</feature>
<feature type="binding site" evidence="19">
    <location>
        <position position="419"/>
    </location>
    <ligand>
        <name>tRNA</name>
        <dbReference type="ChEBI" id="CHEBI:17843"/>
    </ligand>
</feature>
<dbReference type="PIRSF" id="PIRSF017689">
    <property type="entry name" value="SepSecS"/>
    <property type="match status" value="1"/>
</dbReference>
<protein>
    <recommendedName>
        <fullName evidence="6 18">O-phosphoseryl-tRNA(Sec) selenium transferase</fullName>
        <ecNumber evidence="5 18">2.9.1.2</ecNumber>
    </recommendedName>
    <alternativeName>
        <fullName evidence="14 18">Selenocysteine synthase</fullName>
    </alternativeName>
    <alternativeName>
        <fullName evidence="15 18">Selenocysteinyl-tRNA(Sec) synthase</fullName>
    </alternativeName>
    <alternativeName>
        <fullName evidence="16 18">Sep-tRNA:Sec-tRNA synthase</fullName>
    </alternativeName>
</protein>
<dbReference type="GO" id="GO:0000049">
    <property type="term" value="F:tRNA binding"/>
    <property type="evidence" value="ECO:0007669"/>
    <property type="project" value="UniProtKB-UniRule"/>
</dbReference>
<feature type="binding site" evidence="19">
    <location>
        <position position="485"/>
    </location>
    <ligand>
        <name>tRNA</name>
        <dbReference type="ChEBI" id="CHEBI:17843"/>
    </ligand>
</feature>
<proteinExistence type="inferred from homology"/>
<keyword evidence="10 18" id="KW-0663">Pyridoxal phosphate</keyword>
<comment type="function">
    <text evidence="2 18">Converts O-phosphoseryl-tRNA(Sec) to selenocysteinyl-tRNA(Sec) required for selenoprotein biosynthesis.</text>
</comment>
<evidence type="ECO:0000256" key="16">
    <source>
        <dbReference type="ARBA" id="ARBA00032693"/>
    </source>
</evidence>
<evidence type="ECO:0000256" key="17">
    <source>
        <dbReference type="ARBA" id="ARBA00048808"/>
    </source>
</evidence>
<feature type="binding site" evidence="19">
    <location>
        <position position="100"/>
    </location>
    <ligand>
        <name>pyridoxal 5'-phosphate</name>
        <dbReference type="ChEBI" id="CHEBI:597326"/>
    </ligand>
</feature>
<dbReference type="PANTHER" id="PTHR12944:SF2">
    <property type="entry name" value="O-PHOSPHOSERYL-TRNA(SEC) SELENIUM TRANSFERASE"/>
    <property type="match status" value="1"/>
</dbReference>
<evidence type="ECO:0000256" key="5">
    <source>
        <dbReference type="ARBA" id="ARBA00012464"/>
    </source>
</evidence>
<dbReference type="NCBIfam" id="TIGR03531">
    <property type="entry name" value="selenium_SpcS"/>
    <property type="match status" value="1"/>
</dbReference>
<dbReference type="PANTHER" id="PTHR12944">
    <property type="entry name" value="SOLUBLE LIVER ANTIGEN/LIVER PANCREAS ANTIGEN"/>
    <property type="match status" value="1"/>
</dbReference>
<organism evidence="21 22">
    <name type="scientific">Haemonchus contortus</name>
    <name type="common">Barber pole worm</name>
    <dbReference type="NCBI Taxonomy" id="6289"/>
    <lineage>
        <taxon>Eukaryota</taxon>
        <taxon>Metazoa</taxon>
        <taxon>Ecdysozoa</taxon>
        <taxon>Nematoda</taxon>
        <taxon>Chromadorea</taxon>
        <taxon>Rhabditida</taxon>
        <taxon>Rhabditina</taxon>
        <taxon>Rhabditomorpha</taxon>
        <taxon>Strongyloidea</taxon>
        <taxon>Trichostrongylidae</taxon>
        <taxon>Haemonchus</taxon>
    </lineage>
</organism>
<feature type="modified residue" description="N6-(pyridoxal phosphate)lysine" evidence="20">
    <location>
        <position position="308"/>
    </location>
</feature>
<evidence type="ECO:0000256" key="18">
    <source>
        <dbReference type="PIRNR" id="PIRNR017689"/>
    </source>
</evidence>
<comment type="catalytic activity">
    <reaction evidence="17 18">
        <text>O-phospho-L-seryl-tRNA(Sec) + selenophosphate + H2O = L-selenocysteinyl-tRNA(Sec) + 2 phosphate</text>
        <dbReference type="Rhea" id="RHEA:25041"/>
        <dbReference type="Rhea" id="RHEA-COMP:9743"/>
        <dbReference type="Rhea" id="RHEA-COMP:9947"/>
        <dbReference type="ChEBI" id="CHEBI:15377"/>
        <dbReference type="ChEBI" id="CHEBI:16144"/>
        <dbReference type="ChEBI" id="CHEBI:43474"/>
        <dbReference type="ChEBI" id="CHEBI:78551"/>
        <dbReference type="ChEBI" id="CHEBI:78573"/>
        <dbReference type="EC" id="2.9.1.2"/>
    </reaction>
</comment>
<dbReference type="InterPro" id="IPR019872">
    <property type="entry name" value="Sec-tRNA_Se_transferase"/>
</dbReference>
<dbReference type="InterPro" id="IPR015421">
    <property type="entry name" value="PyrdxlP-dep_Trfase_major"/>
</dbReference>
<evidence type="ECO:0000256" key="7">
    <source>
        <dbReference type="ARBA" id="ARBA00022555"/>
    </source>
</evidence>
<evidence type="ECO:0000256" key="13">
    <source>
        <dbReference type="ARBA" id="ARBA00026053"/>
    </source>
</evidence>
<dbReference type="EC" id="2.9.1.2" evidence="5 18"/>
<dbReference type="Proteomes" id="UP000025227">
    <property type="component" value="Unplaced"/>
</dbReference>
<evidence type="ECO:0000313" key="22">
    <source>
        <dbReference type="WBParaSite" id="HCON_00138420-00001"/>
    </source>
</evidence>
<dbReference type="WBParaSite" id="HCON_00138420-00001">
    <property type="protein sequence ID" value="HCON_00138420-00001"/>
    <property type="gene ID" value="HCON_00138420"/>
</dbReference>
<dbReference type="GO" id="GO:0001717">
    <property type="term" value="P:conversion of seryl-tRNAsec to selenocys-tRNAsec"/>
    <property type="evidence" value="ECO:0007669"/>
    <property type="project" value="UniProtKB-UniRule"/>
</dbReference>
<dbReference type="GO" id="GO:0001514">
    <property type="term" value="P:selenocysteine incorporation"/>
    <property type="evidence" value="ECO:0007669"/>
    <property type="project" value="TreeGrafter"/>
</dbReference>
<evidence type="ECO:0000256" key="14">
    <source>
        <dbReference type="ARBA" id="ARBA00030669"/>
    </source>
</evidence>
<keyword evidence="21" id="KW-1185">Reference proteome</keyword>
<evidence type="ECO:0000256" key="3">
    <source>
        <dbReference type="ARBA" id="ARBA00004822"/>
    </source>
</evidence>
<dbReference type="GO" id="GO:0005737">
    <property type="term" value="C:cytoplasm"/>
    <property type="evidence" value="ECO:0007669"/>
    <property type="project" value="UniProtKB-SubCell"/>
</dbReference>